<evidence type="ECO:0000313" key="10">
    <source>
        <dbReference type="Proteomes" id="UP000728032"/>
    </source>
</evidence>
<evidence type="ECO:0000256" key="3">
    <source>
        <dbReference type="ARBA" id="ARBA00022448"/>
    </source>
</evidence>
<feature type="transmembrane region" description="Helical" evidence="8">
    <location>
        <begin position="118"/>
        <end position="136"/>
    </location>
</feature>
<comment type="similarity">
    <text evidence="2">Belongs to the nucleotide-sugar transporter family. SLC35B subfamily.</text>
</comment>
<dbReference type="EMBL" id="CAJPVJ010018698">
    <property type="protein sequence ID" value="CAG2177042.1"/>
    <property type="molecule type" value="Genomic_DNA"/>
</dbReference>
<dbReference type="PANTHER" id="PTHR10778:SF13">
    <property type="entry name" value="ADENOSINE 3'-PHOSPHO 5'-PHOSPHOSULFATE TRANSPORTER 1"/>
    <property type="match status" value="1"/>
</dbReference>
<dbReference type="InterPro" id="IPR013657">
    <property type="entry name" value="SCL35B1-4/HUT1"/>
</dbReference>
<protein>
    <recommendedName>
        <fullName evidence="7">Adenosine 3'-phospho 5'-phosphosulfate transporter 1</fullName>
    </recommendedName>
</protein>
<evidence type="ECO:0000313" key="9">
    <source>
        <dbReference type="EMBL" id="CAD7659904.1"/>
    </source>
</evidence>
<evidence type="ECO:0000256" key="2">
    <source>
        <dbReference type="ARBA" id="ARBA00010694"/>
    </source>
</evidence>
<dbReference type="Pfam" id="PF08449">
    <property type="entry name" value="UAA"/>
    <property type="match status" value="1"/>
</dbReference>
<feature type="transmembrane region" description="Helical" evidence="8">
    <location>
        <begin position="195"/>
        <end position="213"/>
    </location>
</feature>
<comment type="subcellular location">
    <subcellularLocation>
        <location evidence="1">Membrane</location>
        <topology evidence="1">Multi-pass membrane protein</topology>
    </subcellularLocation>
</comment>
<gene>
    <name evidence="9" type="ORF">ONB1V03_LOCUS16475</name>
</gene>
<dbReference type="PANTHER" id="PTHR10778">
    <property type="entry name" value="SOLUTE CARRIER FAMILY 35 MEMBER B"/>
    <property type="match status" value="1"/>
</dbReference>
<evidence type="ECO:0000256" key="4">
    <source>
        <dbReference type="ARBA" id="ARBA00022692"/>
    </source>
</evidence>
<evidence type="ECO:0000256" key="7">
    <source>
        <dbReference type="ARBA" id="ARBA00039668"/>
    </source>
</evidence>
<dbReference type="AlphaFoldDB" id="A0A7R9MIW0"/>
<dbReference type="GO" id="GO:0000139">
    <property type="term" value="C:Golgi membrane"/>
    <property type="evidence" value="ECO:0007669"/>
    <property type="project" value="TreeGrafter"/>
</dbReference>
<dbReference type="GO" id="GO:0046964">
    <property type="term" value="F:3'-phosphoadenosine 5'-phosphosulfate transmembrane transporter activity"/>
    <property type="evidence" value="ECO:0007669"/>
    <property type="project" value="TreeGrafter"/>
</dbReference>
<feature type="non-terminal residue" evidence="9">
    <location>
        <position position="1"/>
    </location>
</feature>
<feature type="transmembrane region" description="Helical" evidence="8">
    <location>
        <begin position="289"/>
        <end position="307"/>
    </location>
</feature>
<evidence type="ECO:0000256" key="1">
    <source>
        <dbReference type="ARBA" id="ARBA00004141"/>
    </source>
</evidence>
<evidence type="ECO:0000256" key="5">
    <source>
        <dbReference type="ARBA" id="ARBA00022989"/>
    </source>
</evidence>
<feature type="transmembrane region" description="Helical" evidence="8">
    <location>
        <begin position="233"/>
        <end position="253"/>
    </location>
</feature>
<proteinExistence type="inferred from homology"/>
<feature type="transmembrane region" description="Helical" evidence="8">
    <location>
        <begin position="26"/>
        <end position="45"/>
    </location>
</feature>
<evidence type="ECO:0000256" key="6">
    <source>
        <dbReference type="ARBA" id="ARBA00023136"/>
    </source>
</evidence>
<reference evidence="9" key="1">
    <citation type="submission" date="2020-11" db="EMBL/GenBank/DDBJ databases">
        <authorList>
            <person name="Tran Van P."/>
        </authorList>
    </citation>
    <scope>NUCLEOTIDE SEQUENCE</scope>
</reference>
<dbReference type="OrthoDB" id="10035043at2759"/>
<dbReference type="EMBL" id="OC933523">
    <property type="protein sequence ID" value="CAD7659904.1"/>
    <property type="molecule type" value="Genomic_DNA"/>
</dbReference>
<keyword evidence="4 8" id="KW-0812">Transmembrane</keyword>
<organism evidence="9">
    <name type="scientific">Oppiella nova</name>
    <dbReference type="NCBI Taxonomy" id="334625"/>
    <lineage>
        <taxon>Eukaryota</taxon>
        <taxon>Metazoa</taxon>
        <taxon>Ecdysozoa</taxon>
        <taxon>Arthropoda</taxon>
        <taxon>Chelicerata</taxon>
        <taxon>Arachnida</taxon>
        <taxon>Acari</taxon>
        <taxon>Acariformes</taxon>
        <taxon>Sarcoptiformes</taxon>
        <taxon>Oribatida</taxon>
        <taxon>Brachypylina</taxon>
        <taxon>Oppioidea</taxon>
        <taxon>Oppiidae</taxon>
        <taxon>Oppiella</taxon>
    </lineage>
</organism>
<sequence>DIQVPNGGHNGDTPDTYRIKFRNSQFLVLVNRILAFLIAFVALQISNRRDTRPARPVAKCEPPLHQYIYCSLSNILSSWCQYEALKFVSFPTQVLSKACKIMPVMLMSQVIGGKKYRTVEYLFAISISIGMTIFLWNDHSVNGSSSHHHKLGADSSDSSSGHYYGGLAILALYLTFDSFTSNWQTVLFDRYKMSTLHMMAAVNFFSILLTSTSLVEQGDLAPAFRMVAHNGDLLADCVLLSVFSAAGQLFVFYTISTFGALVFVTIMTLRQAVAILLSCLVYGHALGAWGSLGIVVVFATLFAQIYWKSRSKR</sequence>
<dbReference type="GO" id="GO:0005789">
    <property type="term" value="C:endoplasmic reticulum membrane"/>
    <property type="evidence" value="ECO:0007669"/>
    <property type="project" value="TreeGrafter"/>
</dbReference>
<name>A0A7R9MIW0_9ACAR</name>
<accession>A0A7R9MIW0</accession>
<evidence type="ECO:0000256" key="8">
    <source>
        <dbReference type="SAM" id="Phobius"/>
    </source>
</evidence>
<feature type="transmembrane region" description="Helical" evidence="8">
    <location>
        <begin position="163"/>
        <end position="183"/>
    </location>
</feature>
<keyword evidence="10" id="KW-1185">Reference proteome</keyword>
<keyword evidence="5 8" id="KW-1133">Transmembrane helix</keyword>
<keyword evidence="3" id="KW-0813">Transport</keyword>
<keyword evidence="6 8" id="KW-0472">Membrane</keyword>
<dbReference type="Proteomes" id="UP000728032">
    <property type="component" value="Unassembled WGS sequence"/>
</dbReference>